<dbReference type="Proteomes" id="UP001147746">
    <property type="component" value="Unassembled WGS sequence"/>
</dbReference>
<keyword evidence="15" id="KW-1185">Reference proteome</keyword>
<dbReference type="GO" id="GO:0008420">
    <property type="term" value="F:RNA polymerase II CTD heptapeptide repeat phosphatase activity"/>
    <property type="evidence" value="ECO:0007669"/>
    <property type="project" value="UniProtKB-UniRule"/>
</dbReference>
<comment type="similarity">
    <text evidence="2 11 12">Belongs to the RPAP2 family.</text>
</comment>
<dbReference type="OrthoDB" id="2590500at2759"/>
<dbReference type="Pfam" id="PF04181">
    <property type="entry name" value="RPAP2_Rtr1"/>
    <property type="match status" value="1"/>
</dbReference>
<evidence type="ECO:0000256" key="5">
    <source>
        <dbReference type="ARBA" id="ARBA00022801"/>
    </source>
</evidence>
<evidence type="ECO:0000313" key="15">
    <source>
        <dbReference type="Proteomes" id="UP001147746"/>
    </source>
</evidence>
<dbReference type="AlphaFoldDB" id="A0A9W9HKB2"/>
<feature type="compositionally biased region" description="Basic and acidic residues" evidence="13">
    <location>
        <begin position="257"/>
        <end position="268"/>
    </location>
</feature>
<dbReference type="InterPro" id="IPR038534">
    <property type="entry name" value="Rtr1/RPAP2_sf"/>
</dbReference>
<evidence type="ECO:0000256" key="10">
    <source>
        <dbReference type="ARBA" id="ARBA00048336"/>
    </source>
</evidence>
<evidence type="ECO:0000256" key="3">
    <source>
        <dbReference type="ARBA" id="ARBA00022723"/>
    </source>
</evidence>
<protein>
    <recommendedName>
        <fullName evidence="12">RNA polymerase II subunit B1 CTD phosphatase RPAP2 homolog</fullName>
        <ecNumber evidence="12">3.1.3.16</ecNumber>
    </recommendedName>
</protein>
<evidence type="ECO:0000256" key="12">
    <source>
        <dbReference type="RuleBase" id="RU367080"/>
    </source>
</evidence>
<organism evidence="14 15">
    <name type="scientific">Penicillium atrosanguineum</name>
    <dbReference type="NCBI Taxonomy" id="1132637"/>
    <lineage>
        <taxon>Eukaryota</taxon>
        <taxon>Fungi</taxon>
        <taxon>Dikarya</taxon>
        <taxon>Ascomycota</taxon>
        <taxon>Pezizomycotina</taxon>
        <taxon>Eurotiomycetes</taxon>
        <taxon>Eurotiomycetidae</taxon>
        <taxon>Eurotiales</taxon>
        <taxon>Aspergillaceae</taxon>
        <taxon>Penicillium</taxon>
    </lineage>
</organism>
<evidence type="ECO:0000256" key="8">
    <source>
        <dbReference type="ARBA" id="ARBA00023242"/>
    </source>
</evidence>
<keyword evidence="4 12" id="KW-0863">Zinc-finger</keyword>
<dbReference type="PANTHER" id="PTHR14732:SF0">
    <property type="entry name" value="RNA POLYMERASE II SUBUNIT B1 CTD PHOSPHATASE RPAP2-RELATED"/>
    <property type="match status" value="1"/>
</dbReference>
<dbReference type="InterPro" id="IPR007308">
    <property type="entry name" value="Rtr1/RPAP2_dom"/>
</dbReference>
<keyword evidence="8 12" id="KW-0539">Nucleus</keyword>
<evidence type="ECO:0000256" key="4">
    <source>
        <dbReference type="ARBA" id="ARBA00022771"/>
    </source>
</evidence>
<dbReference type="GO" id="GO:0043175">
    <property type="term" value="F:RNA polymerase core enzyme binding"/>
    <property type="evidence" value="ECO:0007669"/>
    <property type="project" value="UniProtKB-UniRule"/>
</dbReference>
<dbReference type="Gene3D" id="1.25.40.820">
    <property type="match status" value="1"/>
</dbReference>
<evidence type="ECO:0000256" key="2">
    <source>
        <dbReference type="ARBA" id="ARBA00005676"/>
    </source>
</evidence>
<keyword evidence="3 12" id="KW-0479">Metal-binding</keyword>
<evidence type="ECO:0000256" key="11">
    <source>
        <dbReference type="PROSITE-ProRule" id="PRU00812"/>
    </source>
</evidence>
<reference evidence="14" key="1">
    <citation type="submission" date="2022-12" db="EMBL/GenBank/DDBJ databases">
        <authorList>
            <person name="Petersen C."/>
        </authorList>
    </citation>
    <scope>NUCLEOTIDE SEQUENCE</scope>
    <source>
        <strain evidence="14">IBT 21472</strain>
    </source>
</reference>
<dbReference type="GO" id="GO:0005634">
    <property type="term" value="C:nucleus"/>
    <property type="evidence" value="ECO:0007669"/>
    <property type="project" value="UniProtKB-SubCell"/>
</dbReference>
<evidence type="ECO:0000256" key="13">
    <source>
        <dbReference type="SAM" id="MobiDB-lite"/>
    </source>
</evidence>
<proteinExistence type="inferred from homology"/>
<comment type="catalytic activity">
    <reaction evidence="10 12">
        <text>O-phospho-L-threonyl-[protein] + H2O = L-threonyl-[protein] + phosphate</text>
        <dbReference type="Rhea" id="RHEA:47004"/>
        <dbReference type="Rhea" id="RHEA-COMP:11060"/>
        <dbReference type="Rhea" id="RHEA-COMP:11605"/>
        <dbReference type="ChEBI" id="CHEBI:15377"/>
        <dbReference type="ChEBI" id="CHEBI:30013"/>
        <dbReference type="ChEBI" id="CHEBI:43474"/>
        <dbReference type="ChEBI" id="CHEBI:61977"/>
        <dbReference type="EC" id="3.1.3.16"/>
    </reaction>
</comment>
<gene>
    <name evidence="14" type="ORF">N7476_003340</name>
</gene>
<keyword evidence="5 12" id="KW-0378">Hydrolase</keyword>
<feature type="region of interest" description="Disordered" evidence="13">
    <location>
        <begin position="214"/>
        <end position="241"/>
    </location>
</feature>
<comment type="catalytic activity">
    <reaction evidence="9 12">
        <text>O-phospho-L-seryl-[protein] + H2O = L-seryl-[protein] + phosphate</text>
        <dbReference type="Rhea" id="RHEA:20629"/>
        <dbReference type="Rhea" id="RHEA-COMP:9863"/>
        <dbReference type="Rhea" id="RHEA-COMP:11604"/>
        <dbReference type="ChEBI" id="CHEBI:15377"/>
        <dbReference type="ChEBI" id="CHEBI:29999"/>
        <dbReference type="ChEBI" id="CHEBI:43474"/>
        <dbReference type="ChEBI" id="CHEBI:83421"/>
        <dbReference type="EC" id="3.1.3.16"/>
    </reaction>
</comment>
<evidence type="ECO:0000256" key="7">
    <source>
        <dbReference type="ARBA" id="ARBA00022912"/>
    </source>
</evidence>
<feature type="compositionally biased region" description="Polar residues" evidence="13">
    <location>
        <begin position="1"/>
        <end position="17"/>
    </location>
</feature>
<comment type="caution">
    <text evidence="14">The sequence shown here is derived from an EMBL/GenBank/DDBJ whole genome shotgun (WGS) entry which is preliminary data.</text>
</comment>
<feature type="region of interest" description="Disordered" evidence="13">
    <location>
        <begin position="1"/>
        <end position="38"/>
    </location>
</feature>
<evidence type="ECO:0000313" key="14">
    <source>
        <dbReference type="EMBL" id="KAJ5324740.1"/>
    </source>
</evidence>
<dbReference type="InterPro" id="IPR039693">
    <property type="entry name" value="Rtr1/RPAP2"/>
</dbReference>
<keyword evidence="7 12" id="KW-0904">Protein phosphatase</keyword>
<dbReference type="PANTHER" id="PTHR14732">
    <property type="entry name" value="RNA POLYMERASE II SUBUNIT B1 CTD PHOSPHATASE RPAP2-RELATED"/>
    <property type="match status" value="1"/>
</dbReference>
<dbReference type="GO" id="GO:0005737">
    <property type="term" value="C:cytoplasm"/>
    <property type="evidence" value="ECO:0007669"/>
    <property type="project" value="TreeGrafter"/>
</dbReference>
<evidence type="ECO:0000256" key="6">
    <source>
        <dbReference type="ARBA" id="ARBA00022833"/>
    </source>
</evidence>
<comment type="function">
    <text evidence="12">Putative RNA polymerase II subunit B1 C-terminal domain (CTD) phosphatase involved in RNA polymerase II transcription regulation.</text>
</comment>
<dbReference type="EC" id="3.1.3.16" evidence="12"/>
<keyword evidence="6 12" id="KW-0862">Zinc</keyword>
<accession>A0A9W9HKB2</accession>
<evidence type="ECO:0000256" key="9">
    <source>
        <dbReference type="ARBA" id="ARBA00047761"/>
    </source>
</evidence>
<dbReference type="GO" id="GO:0008270">
    <property type="term" value="F:zinc ion binding"/>
    <property type="evidence" value="ECO:0007669"/>
    <property type="project" value="UniProtKB-KW"/>
</dbReference>
<name>A0A9W9HKB2_9EURO</name>
<sequence>MPAQASSKHALKTSLQTAYAAASAEQPSSLPTREEQDKYLEGRPRATTHHLGIALQHAHQIQAQKDAEEMILDRIIELLALPSSPSADPATPSPQDAQLFKSALYPFRPSDYDSLVEERNNEDLCGYGLCPRKNRKDHYGQGQSFRFKYGAKGTGPGGRGRSVDIVPSDNIEKWCSDQCAERALYIRVQLGERPVWERRANDTHAKNIQLLEEGRAKSQKSKVESSKAALRTPQLDGGGDMMAGMRNLNIQDNERSEELALERGDTGRIHRHGRVGVHVKENELSEHSSASAPQPRPEDALGGSIEGYVPQDRRDKESTANQADLLDQI</sequence>
<feature type="compositionally biased region" description="Basic and acidic residues" evidence="13">
    <location>
        <begin position="214"/>
        <end position="225"/>
    </location>
</feature>
<dbReference type="EMBL" id="JAPZBO010000002">
    <property type="protein sequence ID" value="KAJ5324740.1"/>
    <property type="molecule type" value="Genomic_DNA"/>
</dbReference>
<feature type="region of interest" description="Disordered" evidence="13">
    <location>
        <begin position="257"/>
        <end position="329"/>
    </location>
</feature>
<comment type="subcellular location">
    <subcellularLocation>
        <location evidence="1 12">Nucleus</location>
    </subcellularLocation>
</comment>
<reference evidence="14" key="2">
    <citation type="journal article" date="2023" name="IMA Fungus">
        <title>Comparative genomic study of the Penicillium genus elucidates a diverse pangenome and 15 lateral gene transfer events.</title>
        <authorList>
            <person name="Petersen C."/>
            <person name="Sorensen T."/>
            <person name="Nielsen M.R."/>
            <person name="Sondergaard T.E."/>
            <person name="Sorensen J.L."/>
            <person name="Fitzpatrick D.A."/>
            <person name="Frisvad J.C."/>
            <person name="Nielsen K.L."/>
        </authorList>
    </citation>
    <scope>NUCLEOTIDE SEQUENCE</scope>
    <source>
        <strain evidence="14">IBT 21472</strain>
    </source>
</reference>
<dbReference type="PROSITE" id="PS51479">
    <property type="entry name" value="ZF_RTR1"/>
    <property type="match status" value="1"/>
</dbReference>
<evidence type="ECO:0000256" key="1">
    <source>
        <dbReference type="ARBA" id="ARBA00004123"/>
    </source>
</evidence>